<dbReference type="EMBL" id="LWCA01000124">
    <property type="protein sequence ID" value="OAF70663.1"/>
    <property type="molecule type" value="Genomic_DNA"/>
</dbReference>
<proteinExistence type="predicted"/>
<feature type="domain" description="CCDC81 HU" evidence="1">
    <location>
        <begin position="11"/>
        <end position="74"/>
    </location>
</feature>
<comment type="caution">
    <text evidence="3">The sequence shown here is derived from an EMBL/GenBank/DDBJ whole genome shotgun (WGS) entry which is preliminary data.</text>
</comment>
<name>A0A177BAJ3_9BILA</name>
<gene>
    <name evidence="3" type="ORF">A3Q56_01578</name>
</gene>
<dbReference type="Proteomes" id="UP000078046">
    <property type="component" value="Unassembled WGS sequence"/>
</dbReference>
<dbReference type="InterPro" id="IPR026295">
    <property type="entry name" value="CCD81"/>
</dbReference>
<dbReference type="Pfam" id="PF14908">
    <property type="entry name" value="HU-CCDC81_euk_1"/>
    <property type="match status" value="1"/>
</dbReference>
<dbReference type="PANTHER" id="PTHR14362">
    <property type="entry name" value="COILED-COIL DOMAIN-CONTAINING PROTEIN 81"/>
    <property type="match status" value="1"/>
</dbReference>
<sequence length="660" mass="77644">MSKPENVGNACEIWTQVAKEIVSNLKSDKGVVISSFGTFIIENKSIYTSSQGIVPFTRPIFILSEKIVQTHQLNYNRPIYVSNINVKPLNLSSLSRDLDIERCVIEDCINETILTLNRTLAQTGKVEFRLKSLGKLIIRDNCPKMKFYKSFVKSINNQVDHSEYNNIMDYSSLITYKTNSTFQSRSTVVLPRFNKPKPLPNDNLQKDKNIFNSECTKQDIFDQNENYKFNIPTASFTVYDCESQKTAPRLSLNELTLKPTQNKVNNDILTINEKDFDNIDIFENKNSINLNKIPNNLPKIDSIKSESVAASTCEFHSSGGQELCYLCHQKNRKNVYVSFSEQKRQQDTDEDELYQKYNEMVNTEYYTNKKNSELEKRKKYQQQAAYNLGIAEALHNEKNKNSEHKSFNTSYVFHKRNITPIQVDKQKKYLNDLIQQIKLNEGEKSQQKIDNLKEGQIEQKWIKESIEKERKNAKQLKFESQEKYRNALKIQENYKQKQRDKMIKLNDILNKRDCPFSTNRDDTEPNALKRQRAYNVYLDQLNAIKEKNIKYHNGIMNEINQDAMLVKKNMEDVKNERINKYIKQFLNRKGLEDSWLEMNDLKKKREEDEHKFDKIPPDLRLLEQCDKYKRCKQCQRNVKNIGETNIWRDSYYLPGARMMV</sequence>
<organism evidence="3 4">
    <name type="scientific">Intoshia linei</name>
    <dbReference type="NCBI Taxonomy" id="1819745"/>
    <lineage>
        <taxon>Eukaryota</taxon>
        <taxon>Metazoa</taxon>
        <taxon>Spiralia</taxon>
        <taxon>Lophotrochozoa</taxon>
        <taxon>Mesozoa</taxon>
        <taxon>Orthonectida</taxon>
        <taxon>Rhopaluridae</taxon>
        <taxon>Intoshia</taxon>
    </lineage>
</organism>
<accession>A0A177BAJ3</accession>
<dbReference type="InterPro" id="IPR028034">
    <property type="entry name" value="HU-CCDC81"/>
</dbReference>
<dbReference type="InterPro" id="IPR040673">
    <property type="entry name" value="CCDC81_HU_dom_2"/>
</dbReference>
<evidence type="ECO:0000313" key="3">
    <source>
        <dbReference type="EMBL" id="OAF70663.1"/>
    </source>
</evidence>
<keyword evidence="4" id="KW-1185">Reference proteome</keyword>
<reference evidence="3 4" key="1">
    <citation type="submission" date="2016-04" db="EMBL/GenBank/DDBJ databases">
        <title>The genome of Intoshia linei affirms orthonectids as highly simplified spiralians.</title>
        <authorList>
            <person name="Mikhailov K.V."/>
            <person name="Slusarev G.S."/>
            <person name="Nikitin M.A."/>
            <person name="Logacheva M.D."/>
            <person name="Penin A."/>
            <person name="Aleoshin V."/>
            <person name="Panchin Y.V."/>
        </authorList>
    </citation>
    <scope>NUCLEOTIDE SEQUENCE [LARGE SCALE GENOMIC DNA]</scope>
    <source>
        <strain evidence="3">Intl2013</strain>
        <tissue evidence="3">Whole animal</tissue>
    </source>
</reference>
<dbReference type="GO" id="GO:0005815">
    <property type="term" value="C:microtubule organizing center"/>
    <property type="evidence" value="ECO:0007669"/>
    <property type="project" value="TreeGrafter"/>
</dbReference>
<evidence type="ECO:0000313" key="4">
    <source>
        <dbReference type="Proteomes" id="UP000078046"/>
    </source>
</evidence>
<protein>
    <submittedName>
        <fullName evidence="3">Coiled-coil domain-containing protein 81</fullName>
    </submittedName>
</protein>
<evidence type="ECO:0000259" key="2">
    <source>
        <dbReference type="Pfam" id="PF18289"/>
    </source>
</evidence>
<evidence type="ECO:0000259" key="1">
    <source>
        <dbReference type="Pfam" id="PF14908"/>
    </source>
</evidence>
<dbReference type="OrthoDB" id="125906at2759"/>
<dbReference type="PANTHER" id="PTHR14362:SF2">
    <property type="entry name" value="COILED-COIL DOMAIN-CONTAINING PROTEIN 81"/>
    <property type="match status" value="1"/>
</dbReference>
<feature type="domain" description="CCDC81 HU" evidence="2">
    <location>
        <begin position="86"/>
        <end position="157"/>
    </location>
</feature>
<dbReference type="AlphaFoldDB" id="A0A177BAJ3"/>
<dbReference type="Pfam" id="PF18289">
    <property type="entry name" value="HU-CCDC81_euk_2"/>
    <property type="match status" value="1"/>
</dbReference>